<feature type="domain" description="Outer membrane protein beta-barrel" evidence="5">
    <location>
        <begin position="409"/>
        <end position="816"/>
    </location>
</feature>
<organism evidence="6 7">
    <name type="scientific">Pedobacter cryoconitis</name>
    <dbReference type="NCBI Taxonomy" id="188932"/>
    <lineage>
        <taxon>Bacteria</taxon>
        <taxon>Pseudomonadati</taxon>
        <taxon>Bacteroidota</taxon>
        <taxon>Sphingobacteriia</taxon>
        <taxon>Sphingobacteriales</taxon>
        <taxon>Sphingobacteriaceae</taxon>
        <taxon>Pedobacter</taxon>
    </lineage>
</organism>
<dbReference type="Proteomes" id="UP000537204">
    <property type="component" value="Unassembled WGS sequence"/>
</dbReference>
<dbReference type="GO" id="GO:0009279">
    <property type="term" value="C:cell outer membrane"/>
    <property type="evidence" value="ECO:0007669"/>
    <property type="project" value="UniProtKB-SubCell"/>
</dbReference>
<evidence type="ECO:0000256" key="1">
    <source>
        <dbReference type="ARBA" id="ARBA00004442"/>
    </source>
</evidence>
<comment type="subcellular location">
    <subcellularLocation>
        <location evidence="1">Cell outer membrane</location>
    </subcellularLocation>
</comment>
<sequence length="842" mass="94919">MRLLSLRLNLLAICVLSFFFAFAAKPGRIQNPMPLAAALKQIAIYYGVNFLYEEINVSKKNVVFNVKTLKGKKIEQVLTELLTPFELSWSGVDARNYAVFPASVKDKKKNSFVTRSLDTMSITKHDSLLTAPLIIALKSRTLQEVKITSDRPLIERRSDRYIINVEKSILGEGSSVFELMDKSPDVQVNQDGQLTLGGKSAVSIFIDGKAILLSAADVNSFLKGMFTANVEKIELINNPSAKYDAAGSGGIINIIRKKNRKDGFNGNAVISYGKGKYNRYNGGLNLSFKNSRYNLMVNNSFISERTFLNSSATSDFYNGDQFTGSYVSDNFHVRDAQTYSPDLGLELYLSKKTVLTISGSGQIRLFKNLSNSYTAVYDQNKVLTSNLGFINKIGETGNNYSSGLHLVNQLDTNGRELTADLDYSNYDNSSAQRIANKIDDLHGNLLDLSGIFLDQQSRLNIYSAKSDYVHPLSRNSKLEFGLKSSYVTTKNGSKFYDVVNGAETPDLNRSNYFNYTENVNAAYLSLHEKSGKFNYQAGMRVEHTNGKGTQLLTAEQFRQNYFRLFPSVYLEYNINDKNTISMNSGRKIDRPAYGDLNPLLRFVNATAYVQGDPDLKPQLSFNHEIRYAYNRTLFFSLGYSQYTDYIIYWVFPEKNIKDQKQETVVSKPVNIDKASAYSASFVHIKRLNSWWTMNNNLTFNYNLFSGDINQYKLNNQGKPSFFLSTNQAFVINDRISAETNFRYSGKSQNGSAIYKANSNLSIGVKTTLFNNKASLSLNVNDIFRDQNFIWTSNTGRIIESRIVRTDSRSVKVNFSYKFGKSIVRKMNISNGAEEEKNRAGKN</sequence>
<reference evidence="6 7" key="1">
    <citation type="submission" date="2020-08" db="EMBL/GenBank/DDBJ databases">
        <title>Genomic Encyclopedia of Type Strains, Phase IV (KMG-V): Genome sequencing to study the core and pangenomes of soil and plant-associated prokaryotes.</title>
        <authorList>
            <person name="Whitman W."/>
        </authorList>
    </citation>
    <scope>NUCLEOTIDE SEQUENCE [LARGE SCALE GENOMIC DNA]</scope>
    <source>
        <strain evidence="6 7">S3M1</strain>
    </source>
</reference>
<evidence type="ECO:0000259" key="5">
    <source>
        <dbReference type="Pfam" id="PF14905"/>
    </source>
</evidence>
<name>A0A7W9DX62_9SPHI</name>
<accession>A0A7W9DX62</accession>
<feature type="chain" id="PRO_5031422514" description="Outer membrane protein beta-barrel domain-containing protein" evidence="4">
    <location>
        <begin position="24"/>
        <end position="842"/>
    </location>
</feature>
<dbReference type="SUPFAM" id="SSF56935">
    <property type="entry name" value="Porins"/>
    <property type="match status" value="1"/>
</dbReference>
<gene>
    <name evidence="6" type="ORF">HDE68_000423</name>
</gene>
<feature type="signal peptide" evidence="4">
    <location>
        <begin position="1"/>
        <end position="23"/>
    </location>
</feature>
<proteinExistence type="predicted"/>
<dbReference type="InterPro" id="IPR036942">
    <property type="entry name" value="Beta-barrel_TonB_sf"/>
</dbReference>
<protein>
    <recommendedName>
        <fullName evidence="5">Outer membrane protein beta-barrel domain-containing protein</fullName>
    </recommendedName>
</protein>
<keyword evidence="2" id="KW-0472">Membrane</keyword>
<dbReference type="InterPro" id="IPR041700">
    <property type="entry name" value="OMP_b-brl_3"/>
</dbReference>
<keyword evidence="3" id="KW-0998">Cell outer membrane</keyword>
<dbReference type="Gene3D" id="2.40.170.20">
    <property type="entry name" value="TonB-dependent receptor, beta-barrel domain"/>
    <property type="match status" value="1"/>
</dbReference>
<evidence type="ECO:0000313" key="6">
    <source>
        <dbReference type="EMBL" id="MBB5634538.1"/>
    </source>
</evidence>
<evidence type="ECO:0000313" key="7">
    <source>
        <dbReference type="Proteomes" id="UP000537204"/>
    </source>
</evidence>
<evidence type="ECO:0000256" key="3">
    <source>
        <dbReference type="ARBA" id="ARBA00023237"/>
    </source>
</evidence>
<keyword evidence="4" id="KW-0732">Signal</keyword>
<evidence type="ECO:0000256" key="2">
    <source>
        <dbReference type="ARBA" id="ARBA00023136"/>
    </source>
</evidence>
<dbReference type="AlphaFoldDB" id="A0A7W9DX62"/>
<dbReference type="EMBL" id="JACHCE010000001">
    <property type="protein sequence ID" value="MBB5634538.1"/>
    <property type="molecule type" value="Genomic_DNA"/>
</dbReference>
<comment type="caution">
    <text evidence="6">The sequence shown here is derived from an EMBL/GenBank/DDBJ whole genome shotgun (WGS) entry which is preliminary data.</text>
</comment>
<dbReference type="Pfam" id="PF14905">
    <property type="entry name" value="OMP_b-brl_3"/>
    <property type="match status" value="1"/>
</dbReference>
<dbReference type="RefSeq" id="WP_183878423.1">
    <property type="nucleotide sequence ID" value="NZ_JACHCE010000001.1"/>
</dbReference>
<evidence type="ECO:0000256" key="4">
    <source>
        <dbReference type="SAM" id="SignalP"/>
    </source>
</evidence>